<proteinExistence type="predicted"/>
<dbReference type="EMBL" id="LZYO01000006">
    <property type="protein sequence ID" value="ODH45125.1"/>
    <property type="molecule type" value="Genomic_DNA"/>
</dbReference>
<dbReference type="VEuPathDB" id="FungiDB:PABG_12416"/>
<gene>
    <name evidence="1" type="ORF">ACO22_00329</name>
</gene>
<organism evidence="1 2">
    <name type="scientific">Paracoccidioides brasiliensis</name>
    <dbReference type="NCBI Taxonomy" id="121759"/>
    <lineage>
        <taxon>Eukaryota</taxon>
        <taxon>Fungi</taxon>
        <taxon>Dikarya</taxon>
        <taxon>Ascomycota</taxon>
        <taxon>Pezizomycotina</taxon>
        <taxon>Eurotiomycetes</taxon>
        <taxon>Eurotiomycetidae</taxon>
        <taxon>Onygenales</taxon>
        <taxon>Ajellomycetaceae</taxon>
        <taxon>Paracoccidioides</taxon>
    </lineage>
</organism>
<accession>A0A1D2JPM2</accession>
<evidence type="ECO:0000313" key="1">
    <source>
        <dbReference type="EMBL" id="ODH45125.1"/>
    </source>
</evidence>
<dbReference type="Proteomes" id="UP000242814">
    <property type="component" value="Unassembled WGS sequence"/>
</dbReference>
<name>A0A1D2JPM2_PARBR</name>
<evidence type="ECO:0000313" key="2">
    <source>
        <dbReference type="Proteomes" id="UP000242814"/>
    </source>
</evidence>
<comment type="caution">
    <text evidence="1">The sequence shown here is derived from an EMBL/GenBank/DDBJ whole genome shotgun (WGS) entry which is preliminary data.</text>
</comment>
<protein>
    <submittedName>
        <fullName evidence="1">Uncharacterized protein</fullName>
    </submittedName>
</protein>
<reference evidence="1 2" key="1">
    <citation type="submission" date="2016-06" db="EMBL/GenBank/DDBJ databases">
        <authorList>
            <person name="Kjaerup R.B."/>
            <person name="Dalgaard T.S."/>
            <person name="Juul-Madsen H.R."/>
        </authorList>
    </citation>
    <scope>NUCLEOTIDE SEQUENCE [LARGE SCALE GENOMIC DNA]</scope>
    <source>
        <strain evidence="1 2">Pb300</strain>
    </source>
</reference>
<dbReference type="AlphaFoldDB" id="A0A1D2JPM2"/>
<sequence>MLVRAGEWHISNDVIGLKVNKLTQIAQVKVFLSSPNTRDAPSLWTNGQMADDCIKRSDGFRRDATPDLDDTR</sequence>